<proteinExistence type="predicted"/>
<reference evidence="1 2" key="1">
    <citation type="submission" date="2019-07" db="EMBL/GenBank/DDBJ databases">
        <title>Full genome sequence of Sphingomonas sp. 4R-6-7(HKS19).</title>
        <authorList>
            <person name="Im W.-T."/>
        </authorList>
    </citation>
    <scope>NUCLEOTIDE SEQUENCE [LARGE SCALE GENOMIC DNA]</scope>
    <source>
        <strain evidence="1 2">HKS19</strain>
    </source>
</reference>
<evidence type="ECO:0000313" key="1">
    <source>
        <dbReference type="EMBL" id="QDZ06880.1"/>
    </source>
</evidence>
<protein>
    <submittedName>
        <fullName evidence="1">DUF2252 domain-containing protein</fullName>
    </submittedName>
</protein>
<dbReference type="OrthoDB" id="1491115at2"/>
<dbReference type="PANTHER" id="PTHR39441">
    <property type="entry name" value="DUF2252 DOMAIN-CONTAINING PROTEIN"/>
    <property type="match status" value="1"/>
</dbReference>
<dbReference type="SUPFAM" id="SSF56112">
    <property type="entry name" value="Protein kinase-like (PK-like)"/>
    <property type="match status" value="1"/>
</dbReference>
<dbReference type="AlphaFoldDB" id="A0A5B8LIA1"/>
<dbReference type="EMBL" id="CP042306">
    <property type="protein sequence ID" value="QDZ06880.1"/>
    <property type="molecule type" value="Genomic_DNA"/>
</dbReference>
<gene>
    <name evidence="1" type="ORF">FPZ24_04800</name>
</gene>
<evidence type="ECO:0000313" key="2">
    <source>
        <dbReference type="Proteomes" id="UP000315673"/>
    </source>
</evidence>
<dbReference type="Proteomes" id="UP000315673">
    <property type="component" value="Chromosome"/>
</dbReference>
<sequence>MAFDRAQRRELLDRRRALKMARSVHAYVRGNTKQFYAWLDESIIAKAIPDGPSIWICGDCHLGNLGPLADADHHVDVQIRDLDQTVIGNPALDLIRLGLSLETAARSSDLPGVTTARMVEAMIDGYQRALSPKTINDPLEPEVVKSVRRTAVGRRWKHLARERIGTDNDPRIPIGKRFWALTAKERGCIDQLFDEPTVRDQALVLAGLGAKGRLRVVDAAYWRKGCSSLGRLRYAVLLGVAKNKSSPEYLALVDIKEAVASVAPADPAAHMPRDAAERVIAGARALSPNLGDRMIAASLFGKPVVLRELAPQDLKIEVDQFSRSEAVAAAGYLAFVVGVAHARQLTDDERLGWSKKLAQRKERNLDAPSWLWRSIVDLAAAHERGYLEHCRQFAMVAR</sequence>
<name>A0A5B8LIA1_9SPHN</name>
<dbReference type="KEGG" id="spai:FPZ24_04800"/>
<accession>A0A5B8LIA1</accession>
<dbReference type="InterPro" id="IPR011009">
    <property type="entry name" value="Kinase-like_dom_sf"/>
</dbReference>
<dbReference type="PANTHER" id="PTHR39441:SF1">
    <property type="entry name" value="DUF2252 DOMAIN-CONTAINING PROTEIN"/>
    <property type="match status" value="1"/>
</dbReference>
<organism evidence="1 2">
    <name type="scientific">Sphingomonas panacisoli</name>
    <dbReference type="NCBI Taxonomy" id="1813879"/>
    <lineage>
        <taxon>Bacteria</taxon>
        <taxon>Pseudomonadati</taxon>
        <taxon>Pseudomonadota</taxon>
        <taxon>Alphaproteobacteria</taxon>
        <taxon>Sphingomonadales</taxon>
        <taxon>Sphingomonadaceae</taxon>
        <taxon>Sphingomonas</taxon>
    </lineage>
</organism>
<keyword evidence="2" id="KW-1185">Reference proteome</keyword>
<dbReference type="InterPro" id="IPR018721">
    <property type="entry name" value="DUF2252"/>
</dbReference>
<dbReference type="Pfam" id="PF10009">
    <property type="entry name" value="DUF2252"/>
    <property type="match status" value="1"/>
</dbReference>